<name>A0A9E4K9Y4_9GAMM</name>
<protein>
    <submittedName>
        <fullName evidence="1">Uncharacterized protein</fullName>
    </submittedName>
</protein>
<comment type="caution">
    <text evidence="1">The sequence shown here is derived from an EMBL/GenBank/DDBJ whole genome shotgun (WGS) entry which is preliminary data.</text>
</comment>
<dbReference type="AlphaFoldDB" id="A0A9E4K9Y4"/>
<accession>A0A9E4K9Y4</accession>
<organism evidence="1 2">
    <name type="scientific">Candidatus Thiodiazotropha lotti</name>
    <dbReference type="NCBI Taxonomy" id="2792787"/>
    <lineage>
        <taxon>Bacteria</taxon>
        <taxon>Pseudomonadati</taxon>
        <taxon>Pseudomonadota</taxon>
        <taxon>Gammaproteobacteria</taxon>
        <taxon>Chromatiales</taxon>
        <taxon>Sedimenticolaceae</taxon>
        <taxon>Candidatus Thiodiazotropha</taxon>
    </lineage>
</organism>
<evidence type="ECO:0000313" key="1">
    <source>
        <dbReference type="EMBL" id="MCG7941174.1"/>
    </source>
</evidence>
<dbReference type="Proteomes" id="UP000886687">
    <property type="component" value="Unassembled WGS sequence"/>
</dbReference>
<reference evidence="1" key="1">
    <citation type="journal article" date="2021" name="Proc. Natl. Acad. Sci. U.S.A.">
        <title>Global biogeography of chemosynthetic symbionts reveals both localized and globally distributed symbiont groups. .</title>
        <authorList>
            <person name="Osvatic J.T."/>
            <person name="Wilkins L.G.E."/>
            <person name="Leibrecht L."/>
            <person name="Leray M."/>
            <person name="Zauner S."/>
            <person name="Polzin J."/>
            <person name="Camacho Y."/>
            <person name="Gros O."/>
            <person name="van Gils J.A."/>
            <person name="Eisen J.A."/>
            <person name="Petersen J.M."/>
            <person name="Yuen B."/>
        </authorList>
    </citation>
    <scope>NUCLEOTIDE SEQUENCE</scope>
    <source>
        <strain evidence="1">MAGL173</strain>
    </source>
</reference>
<proteinExistence type="predicted"/>
<sequence>MEYRVRAKFVLNKLSAFYEVLADGTVANQKPDGAEIVSSMKQAKIVAPNTIEWVQTCYCPSPLKHERETVYDKYLVNIETVLIKKRVEIEGHSFWSYLKNHSKTQFNK</sequence>
<gene>
    <name evidence="1" type="ORF">JAZ04_20265</name>
</gene>
<dbReference type="EMBL" id="JAEPDI010000023">
    <property type="protein sequence ID" value="MCG7941174.1"/>
    <property type="molecule type" value="Genomic_DNA"/>
</dbReference>
<evidence type="ECO:0000313" key="2">
    <source>
        <dbReference type="Proteomes" id="UP000886687"/>
    </source>
</evidence>